<proteinExistence type="predicted"/>
<dbReference type="AlphaFoldDB" id="A0A7Y7YEB3"/>
<accession>A0A7Y7YEB3</accession>
<evidence type="ECO:0000313" key="2">
    <source>
        <dbReference type="Proteomes" id="UP000520592"/>
    </source>
</evidence>
<dbReference type="RefSeq" id="WP_177057706.1">
    <property type="nucleotide sequence ID" value="NZ_JACAPS010000014.1"/>
</dbReference>
<name>A0A7Y7YEB3_9PSED</name>
<dbReference type="EMBL" id="JACAQD010000021">
    <property type="protein sequence ID" value="NWC34336.1"/>
    <property type="molecule type" value="Genomic_DNA"/>
</dbReference>
<organism evidence="1 2">
    <name type="scientific">Pseudomonas gingeri</name>
    <dbReference type="NCBI Taxonomy" id="117681"/>
    <lineage>
        <taxon>Bacteria</taxon>
        <taxon>Pseudomonadati</taxon>
        <taxon>Pseudomonadota</taxon>
        <taxon>Gammaproteobacteria</taxon>
        <taxon>Pseudomonadales</taxon>
        <taxon>Pseudomonadaceae</taxon>
        <taxon>Pseudomonas</taxon>
    </lineage>
</organism>
<reference evidence="1 2" key="1">
    <citation type="submission" date="2020-04" db="EMBL/GenBank/DDBJ databases">
        <title>Molecular characterization of pseudomonads from Agaricus bisporus reveal novel blotch 2 pathogens in Western Europe.</title>
        <authorList>
            <person name="Taparia T."/>
            <person name="Krijger M."/>
            <person name="Haynes E."/>
            <person name="Elpinstone J.G."/>
            <person name="Noble R."/>
            <person name="Van Der Wolf J."/>
        </authorList>
    </citation>
    <scope>NUCLEOTIDE SEQUENCE [LARGE SCALE GENOMIC DNA]</scope>
    <source>
        <strain evidence="1 2">IPO3737</strain>
    </source>
</reference>
<protein>
    <submittedName>
        <fullName evidence="1">Uncharacterized protein</fullName>
    </submittedName>
</protein>
<sequence length="111" mass="12045">MLSTLTTEVKDGKPVRKIERNTWKIDLYEILFCASGGKSRTIAHYFGAAQSFLAVLLVADADLRGEYAPYGSRLAGDGPRKIDARRKGLIAGKPAPAKGAWALGIRVGTRR</sequence>
<evidence type="ECO:0000313" key="1">
    <source>
        <dbReference type="EMBL" id="NWC34336.1"/>
    </source>
</evidence>
<gene>
    <name evidence="1" type="ORF">HX876_18265</name>
</gene>
<comment type="caution">
    <text evidence="1">The sequence shown here is derived from an EMBL/GenBank/DDBJ whole genome shotgun (WGS) entry which is preliminary data.</text>
</comment>
<dbReference type="Proteomes" id="UP000520592">
    <property type="component" value="Unassembled WGS sequence"/>
</dbReference>